<evidence type="ECO:0000313" key="3">
    <source>
        <dbReference type="Proteomes" id="UP000028713"/>
    </source>
</evidence>
<evidence type="ECO:0008006" key="4">
    <source>
        <dbReference type="Google" id="ProtNLM"/>
    </source>
</evidence>
<dbReference type="STRING" id="236814.IX39_11440"/>
<comment type="caution">
    <text evidence="2">The sequence shown here is derived from an EMBL/GenBank/DDBJ whole genome shotgun (WGS) entry which is preliminary data.</text>
</comment>
<feature type="compositionally biased region" description="Polar residues" evidence="1">
    <location>
        <begin position="26"/>
        <end position="48"/>
    </location>
</feature>
<gene>
    <name evidence="2" type="ORF">IX39_11440</name>
</gene>
<sequence>MKKLILLPAVVLLFSCENKKNDSTEGKSSTDTLKTVSNKDSLDKNNSPQTVDEIKAEFTLLNNLLIAKKLDSTSFEYECNEVSGNVVYYTSNGELKSIKHFHGDSHFSSVENYYLKNGKPYFIFKDDMLWNFDGGTPEKPETKDNIEQQRIYIVNDKAIECLEKKYTIRSSSKNNPNPDNIQNVPSKNCSYSELQKTFEVLLKNKDKKGKSDCIL</sequence>
<name>A0A085Z9S8_9FLAO</name>
<feature type="region of interest" description="Disordered" evidence="1">
    <location>
        <begin position="20"/>
        <end position="48"/>
    </location>
</feature>
<reference evidence="2 3" key="1">
    <citation type="submission" date="2014-07" db="EMBL/GenBank/DDBJ databases">
        <title>Genome of Chryseobacterium formosense LMG 24722.</title>
        <authorList>
            <person name="Pipes S.E."/>
            <person name="Stropko S.J."/>
            <person name="Newman J.D."/>
        </authorList>
    </citation>
    <scope>NUCLEOTIDE SEQUENCE [LARGE SCALE GENOMIC DNA]</scope>
    <source>
        <strain evidence="2 3">LMG 24722</strain>
    </source>
</reference>
<dbReference type="PROSITE" id="PS51257">
    <property type="entry name" value="PROKAR_LIPOPROTEIN"/>
    <property type="match status" value="1"/>
</dbReference>
<protein>
    <recommendedName>
        <fullName evidence="4">Lipoprotein</fullName>
    </recommendedName>
</protein>
<dbReference type="EMBL" id="JPRP01000001">
    <property type="protein sequence ID" value="KFF01192.1"/>
    <property type="molecule type" value="Genomic_DNA"/>
</dbReference>
<dbReference type="OrthoDB" id="853657at2"/>
<dbReference type="eggNOG" id="ENOG50317KW">
    <property type="taxonomic scope" value="Bacteria"/>
</dbReference>
<proteinExistence type="predicted"/>
<accession>A0A085Z9S8</accession>
<organism evidence="2 3">
    <name type="scientific">Chryseobacterium formosense</name>
    <dbReference type="NCBI Taxonomy" id="236814"/>
    <lineage>
        <taxon>Bacteria</taxon>
        <taxon>Pseudomonadati</taxon>
        <taxon>Bacteroidota</taxon>
        <taxon>Flavobacteriia</taxon>
        <taxon>Flavobacteriales</taxon>
        <taxon>Weeksellaceae</taxon>
        <taxon>Chryseobacterium group</taxon>
        <taxon>Chryseobacterium</taxon>
    </lineage>
</organism>
<dbReference type="RefSeq" id="WP_034676373.1">
    <property type="nucleotide sequence ID" value="NZ_FPAP01000001.1"/>
</dbReference>
<evidence type="ECO:0000313" key="2">
    <source>
        <dbReference type="EMBL" id="KFF01192.1"/>
    </source>
</evidence>
<dbReference type="AlphaFoldDB" id="A0A085Z9S8"/>
<evidence type="ECO:0000256" key="1">
    <source>
        <dbReference type="SAM" id="MobiDB-lite"/>
    </source>
</evidence>
<keyword evidence="3" id="KW-1185">Reference proteome</keyword>
<dbReference type="Proteomes" id="UP000028713">
    <property type="component" value="Unassembled WGS sequence"/>
</dbReference>